<sequence>MRPAEQRPASAQGAVLRPIPVPNNTLMRGKTFVYGQINGNPNKSYVMADSGSPFNLVSVRCVVRYGLINDVRRNETYLIRGVSNIIDLTFEDPTFEDPTFEDPTFENLTFEDPTFEDPTFEDLTFEDPTFVDIPDI</sequence>
<accession>A0ABD2KUU1</accession>
<protein>
    <recommendedName>
        <fullName evidence="3">Reverse transcriptase domain-containing protein</fullName>
    </recommendedName>
</protein>
<comment type="caution">
    <text evidence="1">The sequence shown here is derived from an EMBL/GenBank/DDBJ whole genome shotgun (WGS) entry which is preliminary data.</text>
</comment>
<gene>
    <name evidence="1" type="ORF">niasHT_018236</name>
</gene>
<evidence type="ECO:0000313" key="2">
    <source>
        <dbReference type="Proteomes" id="UP001620626"/>
    </source>
</evidence>
<name>A0ABD2KUU1_9BILA</name>
<organism evidence="1 2">
    <name type="scientific">Heterodera trifolii</name>
    <dbReference type="NCBI Taxonomy" id="157864"/>
    <lineage>
        <taxon>Eukaryota</taxon>
        <taxon>Metazoa</taxon>
        <taxon>Ecdysozoa</taxon>
        <taxon>Nematoda</taxon>
        <taxon>Chromadorea</taxon>
        <taxon>Rhabditida</taxon>
        <taxon>Tylenchina</taxon>
        <taxon>Tylenchomorpha</taxon>
        <taxon>Tylenchoidea</taxon>
        <taxon>Heteroderidae</taxon>
        <taxon>Heteroderinae</taxon>
        <taxon>Heterodera</taxon>
    </lineage>
</organism>
<reference evidence="1 2" key="1">
    <citation type="submission" date="2024-10" db="EMBL/GenBank/DDBJ databases">
        <authorList>
            <person name="Kim D."/>
        </authorList>
    </citation>
    <scope>NUCLEOTIDE SEQUENCE [LARGE SCALE GENOMIC DNA]</scope>
    <source>
        <strain evidence="1">BH-2024</strain>
    </source>
</reference>
<keyword evidence="2" id="KW-1185">Reference proteome</keyword>
<dbReference type="AlphaFoldDB" id="A0ABD2KUU1"/>
<dbReference type="EMBL" id="JBICBT010000643">
    <property type="protein sequence ID" value="KAL3106594.1"/>
    <property type="molecule type" value="Genomic_DNA"/>
</dbReference>
<proteinExistence type="predicted"/>
<dbReference type="Proteomes" id="UP001620626">
    <property type="component" value="Unassembled WGS sequence"/>
</dbReference>
<evidence type="ECO:0008006" key="3">
    <source>
        <dbReference type="Google" id="ProtNLM"/>
    </source>
</evidence>
<evidence type="ECO:0000313" key="1">
    <source>
        <dbReference type="EMBL" id="KAL3106594.1"/>
    </source>
</evidence>